<keyword evidence="4" id="KW-1185">Reference proteome</keyword>
<dbReference type="Proteomes" id="UP001162131">
    <property type="component" value="Unassembled WGS sequence"/>
</dbReference>
<accession>A0AAU9IJ14</accession>
<dbReference type="EMBL" id="CAJZBQ010000013">
    <property type="protein sequence ID" value="CAG9315499.1"/>
    <property type="molecule type" value="Genomic_DNA"/>
</dbReference>
<evidence type="ECO:0000256" key="1">
    <source>
        <dbReference type="ARBA" id="ARBA00006019"/>
    </source>
</evidence>
<dbReference type="SUPFAM" id="SSF74788">
    <property type="entry name" value="Cullin repeat-like"/>
    <property type="match status" value="1"/>
</dbReference>
<comment type="similarity">
    <text evidence="1">Belongs to the cullin family.</text>
</comment>
<dbReference type="InterPro" id="IPR001373">
    <property type="entry name" value="Cullin_N"/>
</dbReference>
<proteinExistence type="inferred from homology"/>
<sequence length="221" mass="25925">MSTKFTETLRYIKEDLAPKIFEQIENGNPADLGCNIFAKACSLVYEAARWGHSLCLYDEYANLVRTYTEKISKPRLLHSEGRNLLVNLYKSWKKHKILVRWLKKIFYHVDFGEPKIYEFTPLVPMGLQIFKTELFDYSKRKIYKALFEQIHNEREGNDSNVSCVRKCLSCLQEIFVSNPSLTKRKNQKKLHAKGSPMINFLKKLLKTHICRKPSFIMLLSP</sequence>
<reference evidence="3" key="1">
    <citation type="submission" date="2021-09" db="EMBL/GenBank/DDBJ databases">
        <authorList>
            <consortium name="AG Swart"/>
            <person name="Singh M."/>
            <person name="Singh A."/>
            <person name="Seah K."/>
            <person name="Emmerich C."/>
        </authorList>
    </citation>
    <scope>NUCLEOTIDE SEQUENCE</scope>
    <source>
        <strain evidence="3">ATCC30299</strain>
    </source>
</reference>
<comment type="caution">
    <text evidence="3">The sequence shown here is derived from an EMBL/GenBank/DDBJ whole genome shotgun (WGS) entry which is preliminary data.</text>
</comment>
<evidence type="ECO:0000259" key="2">
    <source>
        <dbReference type="Pfam" id="PF00888"/>
    </source>
</evidence>
<dbReference type="GO" id="GO:0031625">
    <property type="term" value="F:ubiquitin protein ligase binding"/>
    <property type="evidence" value="ECO:0007669"/>
    <property type="project" value="InterPro"/>
</dbReference>
<protein>
    <recommendedName>
        <fullName evidence="2">Cullin N-terminal domain-containing protein</fullName>
    </recommendedName>
</protein>
<name>A0AAU9IJ14_9CILI</name>
<dbReference type="Pfam" id="PF00888">
    <property type="entry name" value="Cullin"/>
    <property type="match status" value="1"/>
</dbReference>
<evidence type="ECO:0000313" key="4">
    <source>
        <dbReference type="Proteomes" id="UP001162131"/>
    </source>
</evidence>
<dbReference type="InterPro" id="IPR016159">
    <property type="entry name" value="Cullin_repeat-like_dom_sf"/>
</dbReference>
<organism evidence="3 4">
    <name type="scientific">Blepharisma stoltei</name>
    <dbReference type="NCBI Taxonomy" id="1481888"/>
    <lineage>
        <taxon>Eukaryota</taxon>
        <taxon>Sar</taxon>
        <taxon>Alveolata</taxon>
        <taxon>Ciliophora</taxon>
        <taxon>Postciliodesmatophora</taxon>
        <taxon>Heterotrichea</taxon>
        <taxon>Heterotrichida</taxon>
        <taxon>Blepharismidae</taxon>
        <taxon>Blepharisma</taxon>
    </lineage>
</organism>
<dbReference type="Gene3D" id="1.20.1310.10">
    <property type="entry name" value="Cullin Repeats"/>
    <property type="match status" value="1"/>
</dbReference>
<evidence type="ECO:0000313" key="3">
    <source>
        <dbReference type="EMBL" id="CAG9315499.1"/>
    </source>
</evidence>
<dbReference type="AlphaFoldDB" id="A0AAU9IJ14"/>
<gene>
    <name evidence="3" type="ORF">BSTOLATCC_MIC13267</name>
</gene>
<feature type="domain" description="Cullin N-terminal" evidence="2">
    <location>
        <begin position="39"/>
        <end position="174"/>
    </location>
</feature>
<dbReference type="GO" id="GO:0006511">
    <property type="term" value="P:ubiquitin-dependent protein catabolic process"/>
    <property type="evidence" value="ECO:0007669"/>
    <property type="project" value="InterPro"/>
</dbReference>